<evidence type="ECO:0000256" key="2">
    <source>
        <dbReference type="SAM" id="Phobius"/>
    </source>
</evidence>
<feature type="compositionally biased region" description="Pro residues" evidence="1">
    <location>
        <begin position="98"/>
        <end position="112"/>
    </location>
</feature>
<name>A0A917B1X0_9MICO</name>
<keyword evidence="2" id="KW-0812">Transmembrane</keyword>
<sequence>MRRTHVRSTATRKEHLAADARARHNRRMTDFSDPQTAHVRLTNSERDEAVAQLNANLREGRLDEAEFVKRSAAVRSAVTRGDLAPLFNDLPVQQPHASTPPPQQPYAAPPTSPSEFGAAGYGPPSIHSPGDSGSGRRGPLGGAVGTVAVSISPFVALILFLITGALGGWTYSWLWFLLVPITAIIVYAGGTRDSGRNRYR</sequence>
<dbReference type="Proteomes" id="UP000598775">
    <property type="component" value="Unassembled WGS sequence"/>
</dbReference>
<protein>
    <recommendedName>
        <fullName evidence="3">DUF1707 domain-containing protein</fullName>
    </recommendedName>
</protein>
<evidence type="ECO:0000259" key="3">
    <source>
        <dbReference type="Pfam" id="PF08044"/>
    </source>
</evidence>
<organism evidence="4 5">
    <name type="scientific">Subtercola lobariae</name>
    <dbReference type="NCBI Taxonomy" id="1588641"/>
    <lineage>
        <taxon>Bacteria</taxon>
        <taxon>Bacillati</taxon>
        <taxon>Actinomycetota</taxon>
        <taxon>Actinomycetes</taxon>
        <taxon>Micrococcales</taxon>
        <taxon>Microbacteriaceae</taxon>
        <taxon>Subtercola</taxon>
    </lineage>
</organism>
<keyword evidence="2" id="KW-1133">Transmembrane helix</keyword>
<dbReference type="EMBL" id="BMGP01000001">
    <property type="protein sequence ID" value="GGF12556.1"/>
    <property type="molecule type" value="Genomic_DNA"/>
</dbReference>
<evidence type="ECO:0000313" key="4">
    <source>
        <dbReference type="EMBL" id="GGF12556.1"/>
    </source>
</evidence>
<proteinExistence type="predicted"/>
<feature type="transmembrane region" description="Helical" evidence="2">
    <location>
        <begin position="143"/>
        <end position="166"/>
    </location>
</feature>
<keyword evidence="5" id="KW-1185">Reference proteome</keyword>
<dbReference type="Pfam" id="PF08044">
    <property type="entry name" value="DUF1707"/>
    <property type="match status" value="1"/>
</dbReference>
<feature type="transmembrane region" description="Helical" evidence="2">
    <location>
        <begin position="172"/>
        <end position="190"/>
    </location>
</feature>
<feature type="region of interest" description="Disordered" evidence="1">
    <location>
        <begin position="1"/>
        <end position="22"/>
    </location>
</feature>
<dbReference type="AlphaFoldDB" id="A0A917B1X0"/>
<feature type="compositionally biased region" description="Basic and acidic residues" evidence="1">
    <location>
        <begin position="11"/>
        <end position="22"/>
    </location>
</feature>
<feature type="domain" description="DUF1707" evidence="3">
    <location>
        <begin position="39"/>
        <end position="91"/>
    </location>
</feature>
<gene>
    <name evidence="4" type="ORF">GCM10011399_03140</name>
</gene>
<evidence type="ECO:0000256" key="1">
    <source>
        <dbReference type="SAM" id="MobiDB-lite"/>
    </source>
</evidence>
<keyword evidence="2" id="KW-0472">Membrane</keyword>
<feature type="region of interest" description="Disordered" evidence="1">
    <location>
        <begin position="88"/>
        <end position="138"/>
    </location>
</feature>
<accession>A0A917B1X0</accession>
<reference evidence="4 5" key="1">
    <citation type="journal article" date="2014" name="Int. J. Syst. Evol. Microbiol.">
        <title>Complete genome sequence of Corynebacterium casei LMG S-19264T (=DSM 44701T), isolated from a smear-ripened cheese.</title>
        <authorList>
            <consortium name="US DOE Joint Genome Institute (JGI-PGF)"/>
            <person name="Walter F."/>
            <person name="Albersmeier A."/>
            <person name="Kalinowski J."/>
            <person name="Ruckert C."/>
        </authorList>
    </citation>
    <scope>NUCLEOTIDE SEQUENCE [LARGE SCALE GENOMIC DNA]</scope>
    <source>
        <strain evidence="4 5">CGMCC 1.12976</strain>
    </source>
</reference>
<evidence type="ECO:0000313" key="5">
    <source>
        <dbReference type="Proteomes" id="UP000598775"/>
    </source>
</evidence>
<dbReference type="InterPro" id="IPR012551">
    <property type="entry name" value="DUF1707_SHOCT-like"/>
</dbReference>
<comment type="caution">
    <text evidence="4">The sequence shown here is derived from an EMBL/GenBank/DDBJ whole genome shotgun (WGS) entry which is preliminary data.</text>
</comment>